<evidence type="ECO:0000313" key="2">
    <source>
        <dbReference type="EMBL" id="TKA31209.1"/>
    </source>
</evidence>
<sequence>MYNAIKSANTSYMTSSPPGSSGSSNTPAEKATDTRPAEHTFPGIDKHDAHTRLLVPVLEHLASYVQGPVEKRRDYFSRWTQPPEWAIDRNDNTSFYDKEPWEPPARVGRDPRYRSMPAEGGTPGGHGGGLEPGASRYAGVENVRFGAFGSPTASAGSSLVVGAGLDRRCTFGRR</sequence>
<dbReference type="AlphaFoldDB" id="A0A4V5N764"/>
<gene>
    <name evidence="2" type="ORF">B0A54_14344</name>
</gene>
<dbReference type="OrthoDB" id="10251048at2759"/>
<proteinExistence type="predicted"/>
<evidence type="ECO:0000313" key="3">
    <source>
        <dbReference type="Proteomes" id="UP000310066"/>
    </source>
</evidence>
<name>A0A4V5N764_9PEZI</name>
<accession>A0A4V5N764</accession>
<feature type="compositionally biased region" description="Basic and acidic residues" evidence="1">
    <location>
        <begin position="30"/>
        <end position="45"/>
    </location>
</feature>
<feature type="compositionally biased region" description="Low complexity" evidence="1">
    <location>
        <begin position="15"/>
        <end position="24"/>
    </location>
</feature>
<evidence type="ECO:0000256" key="1">
    <source>
        <dbReference type="SAM" id="MobiDB-lite"/>
    </source>
</evidence>
<feature type="region of interest" description="Disordered" evidence="1">
    <location>
        <begin position="96"/>
        <end position="135"/>
    </location>
</feature>
<organism evidence="2 3">
    <name type="scientific">Friedmanniomyces endolithicus</name>
    <dbReference type="NCBI Taxonomy" id="329885"/>
    <lineage>
        <taxon>Eukaryota</taxon>
        <taxon>Fungi</taxon>
        <taxon>Dikarya</taxon>
        <taxon>Ascomycota</taxon>
        <taxon>Pezizomycotina</taxon>
        <taxon>Dothideomycetes</taxon>
        <taxon>Dothideomycetidae</taxon>
        <taxon>Mycosphaerellales</taxon>
        <taxon>Teratosphaeriaceae</taxon>
        <taxon>Friedmanniomyces</taxon>
    </lineage>
</organism>
<reference evidence="2 3" key="1">
    <citation type="submission" date="2017-03" db="EMBL/GenBank/DDBJ databases">
        <title>Genomes of endolithic fungi from Antarctica.</title>
        <authorList>
            <person name="Coleine C."/>
            <person name="Masonjones S."/>
            <person name="Stajich J.E."/>
        </authorList>
    </citation>
    <scope>NUCLEOTIDE SEQUENCE [LARGE SCALE GENOMIC DNA]</scope>
    <source>
        <strain evidence="2 3">CCFEE 5311</strain>
    </source>
</reference>
<feature type="compositionally biased region" description="Basic and acidic residues" evidence="1">
    <location>
        <begin position="96"/>
        <end position="113"/>
    </location>
</feature>
<protein>
    <submittedName>
        <fullName evidence="2">Uncharacterized protein</fullName>
    </submittedName>
</protein>
<dbReference type="EMBL" id="NAJP01000098">
    <property type="protein sequence ID" value="TKA31209.1"/>
    <property type="molecule type" value="Genomic_DNA"/>
</dbReference>
<feature type="compositionally biased region" description="Gly residues" evidence="1">
    <location>
        <begin position="121"/>
        <end position="131"/>
    </location>
</feature>
<feature type="region of interest" description="Disordered" evidence="1">
    <location>
        <begin position="1"/>
        <end position="45"/>
    </location>
</feature>
<feature type="compositionally biased region" description="Polar residues" evidence="1">
    <location>
        <begin position="1"/>
        <end position="14"/>
    </location>
</feature>
<dbReference type="Proteomes" id="UP000310066">
    <property type="component" value="Unassembled WGS sequence"/>
</dbReference>
<comment type="caution">
    <text evidence="2">The sequence shown here is derived from an EMBL/GenBank/DDBJ whole genome shotgun (WGS) entry which is preliminary data.</text>
</comment>